<evidence type="ECO:0000313" key="3">
    <source>
        <dbReference type="EMBL" id="KAF2859381.1"/>
    </source>
</evidence>
<dbReference type="EMBL" id="MU005993">
    <property type="protein sequence ID" value="KAF2859381.1"/>
    <property type="molecule type" value="Genomic_DNA"/>
</dbReference>
<dbReference type="AlphaFoldDB" id="A0A6A7BVZ8"/>
<dbReference type="OrthoDB" id="2580011at2759"/>
<feature type="transmembrane region" description="Helical" evidence="1">
    <location>
        <begin position="98"/>
        <end position="120"/>
    </location>
</feature>
<feature type="transmembrane region" description="Helical" evidence="1">
    <location>
        <begin position="55"/>
        <end position="77"/>
    </location>
</feature>
<evidence type="ECO:0000256" key="1">
    <source>
        <dbReference type="SAM" id="Phobius"/>
    </source>
</evidence>
<keyword evidence="1" id="KW-0812">Transmembrane</keyword>
<dbReference type="Pfam" id="PF09990">
    <property type="entry name" value="DUF2231"/>
    <property type="match status" value="1"/>
</dbReference>
<evidence type="ECO:0000259" key="2">
    <source>
        <dbReference type="Pfam" id="PF09990"/>
    </source>
</evidence>
<dbReference type="InterPro" id="IPR019251">
    <property type="entry name" value="DUF2231_TM"/>
</dbReference>
<keyword evidence="1" id="KW-0472">Membrane</keyword>
<accession>A0A6A7BVZ8</accession>
<evidence type="ECO:0000313" key="4">
    <source>
        <dbReference type="Proteomes" id="UP000799421"/>
    </source>
</evidence>
<dbReference type="Proteomes" id="UP000799421">
    <property type="component" value="Unassembled WGS sequence"/>
</dbReference>
<keyword evidence="1" id="KW-1133">Transmembrane helix</keyword>
<name>A0A6A7BVZ8_9PEZI</name>
<feature type="domain" description="DUF2231" evidence="2">
    <location>
        <begin position="9"/>
        <end position="162"/>
    </location>
</feature>
<protein>
    <recommendedName>
        <fullName evidence="2">DUF2231 domain-containing protein</fullName>
    </recommendedName>
</protein>
<keyword evidence="4" id="KW-1185">Reference proteome</keyword>
<feature type="transmembrane region" description="Helical" evidence="1">
    <location>
        <begin position="12"/>
        <end position="35"/>
    </location>
</feature>
<feature type="transmembrane region" description="Helical" evidence="1">
    <location>
        <begin position="132"/>
        <end position="157"/>
    </location>
</feature>
<organism evidence="3 4">
    <name type="scientific">Piedraia hortae CBS 480.64</name>
    <dbReference type="NCBI Taxonomy" id="1314780"/>
    <lineage>
        <taxon>Eukaryota</taxon>
        <taxon>Fungi</taxon>
        <taxon>Dikarya</taxon>
        <taxon>Ascomycota</taxon>
        <taxon>Pezizomycotina</taxon>
        <taxon>Dothideomycetes</taxon>
        <taxon>Dothideomycetidae</taxon>
        <taxon>Capnodiales</taxon>
        <taxon>Piedraiaceae</taxon>
        <taxon>Piedraia</taxon>
    </lineage>
</organism>
<sequence length="174" mass="18503">MTSKGAASKPLHPATVHFPIAFIFLAVLLDVFSAVPLPKALETCLPSPHDSPQATYFLLSLGLLTSIPAVLSGVAQAKKTIAKQGLHEVDGTTIKLKFKALIGHALINDVVILGLTFVWWKRRSLPAGVLELWMLVTEVVLAAMQLFAAGIGGKLVYQFGFGLAMGGQKSVKSV</sequence>
<proteinExistence type="predicted"/>
<reference evidence="3" key="1">
    <citation type="journal article" date="2020" name="Stud. Mycol.">
        <title>101 Dothideomycetes genomes: a test case for predicting lifestyles and emergence of pathogens.</title>
        <authorList>
            <person name="Haridas S."/>
            <person name="Albert R."/>
            <person name="Binder M."/>
            <person name="Bloem J."/>
            <person name="Labutti K."/>
            <person name="Salamov A."/>
            <person name="Andreopoulos B."/>
            <person name="Baker S."/>
            <person name="Barry K."/>
            <person name="Bills G."/>
            <person name="Bluhm B."/>
            <person name="Cannon C."/>
            <person name="Castanera R."/>
            <person name="Culley D."/>
            <person name="Daum C."/>
            <person name="Ezra D."/>
            <person name="Gonzalez J."/>
            <person name="Henrissat B."/>
            <person name="Kuo A."/>
            <person name="Liang C."/>
            <person name="Lipzen A."/>
            <person name="Lutzoni F."/>
            <person name="Magnuson J."/>
            <person name="Mondo S."/>
            <person name="Nolan M."/>
            <person name="Ohm R."/>
            <person name="Pangilinan J."/>
            <person name="Park H.-J."/>
            <person name="Ramirez L."/>
            <person name="Alfaro M."/>
            <person name="Sun H."/>
            <person name="Tritt A."/>
            <person name="Yoshinaga Y."/>
            <person name="Zwiers L.-H."/>
            <person name="Turgeon B."/>
            <person name="Goodwin S."/>
            <person name="Spatafora J."/>
            <person name="Crous P."/>
            <person name="Grigoriev I."/>
        </authorList>
    </citation>
    <scope>NUCLEOTIDE SEQUENCE</scope>
    <source>
        <strain evidence="3">CBS 480.64</strain>
    </source>
</reference>
<gene>
    <name evidence="3" type="ORF">K470DRAFT_258870</name>
</gene>